<dbReference type="GO" id="GO:0043565">
    <property type="term" value="F:sequence-specific DNA binding"/>
    <property type="evidence" value="ECO:0007669"/>
    <property type="project" value="InterPro"/>
</dbReference>
<dbReference type="GO" id="GO:0000155">
    <property type="term" value="F:phosphorelay sensor kinase activity"/>
    <property type="evidence" value="ECO:0007669"/>
    <property type="project" value="InterPro"/>
</dbReference>
<dbReference type="PROSITE" id="PS00041">
    <property type="entry name" value="HTH_ARAC_FAMILY_1"/>
    <property type="match status" value="1"/>
</dbReference>
<dbReference type="InterPro" id="IPR005467">
    <property type="entry name" value="His_kinase_dom"/>
</dbReference>
<dbReference type="PANTHER" id="PTHR43547">
    <property type="entry name" value="TWO-COMPONENT HISTIDINE KINASE"/>
    <property type="match status" value="1"/>
</dbReference>
<keyword evidence="7" id="KW-0067">ATP-binding</keyword>
<dbReference type="Gene3D" id="3.40.50.2300">
    <property type="match status" value="3"/>
</dbReference>
<evidence type="ECO:0000256" key="8">
    <source>
        <dbReference type="ARBA" id="ARBA00023012"/>
    </source>
</evidence>
<accession>A0AAW5MZS0</accession>
<dbReference type="FunFam" id="1.10.287.130:FF:000045">
    <property type="entry name" value="Two-component system sensor histidine kinase/response regulator"/>
    <property type="match status" value="1"/>
</dbReference>
<evidence type="ECO:0000256" key="1">
    <source>
        <dbReference type="ARBA" id="ARBA00000085"/>
    </source>
</evidence>
<proteinExistence type="predicted"/>
<evidence type="ECO:0000256" key="4">
    <source>
        <dbReference type="ARBA" id="ARBA00022679"/>
    </source>
</evidence>
<feature type="modified residue" description="4-aspartylphosphate" evidence="12">
    <location>
        <position position="722"/>
    </location>
</feature>
<dbReference type="InterPro" id="IPR003661">
    <property type="entry name" value="HisK_dim/P_dom"/>
</dbReference>
<comment type="caution">
    <text evidence="19">The sequence shown here is derived from an EMBL/GenBank/DDBJ whole genome shotgun (WGS) entry which is preliminary data.</text>
</comment>
<dbReference type="InterPro" id="IPR036097">
    <property type="entry name" value="HisK_dim/P_sf"/>
</dbReference>
<dbReference type="Gene3D" id="1.10.287.130">
    <property type="match status" value="1"/>
</dbReference>
<keyword evidence="10" id="KW-0238">DNA-binding</keyword>
<evidence type="ECO:0000256" key="2">
    <source>
        <dbReference type="ARBA" id="ARBA00012438"/>
    </source>
</evidence>
<evidence type="ECO:0000256" key="14">
    <source>
        <dbReference type="SAM" id="Phobius"/>
    </source>
</evidence>
<dbReference type="InterPro" id="IPR036890">
    <property type="entry name" value="HATPase_C_sf"/>
</dbReference>
<dbReference type="SUPFAM" id="SSF53822">
    <property type="entry name" value="Periplasmic binding protein-like I"/>
    <property type="match status" value="1"/>
</dbReference>
<evidence type="ECO:0000256" key="10">
    <source>
        <dbReference type="ARBA" id="ARBA00023125"/>
    </source>
</evidence>
<evidence type="ECO:0000256" key="3">
    <source>
        <dbReference type="ARBA" id="ARBA00022553"/>
    </source>
</evidence>
<dbReference type="SMART" id="SM00388">
    <property type="entry name" value="HisKA"/>
    <property type="match status" value="1"/>
</dbReference>
<dbReference type="EMBL" id="JANRHJ010000007">
    <property type="protein sequence ID" value="MCR8873843.1"/>
    <property type="molecule type" value="Genomic_DNA"/>
</dbReference>
<evidence type="ECO:0000259" key="17">
    <source>
        <dbReference type="PROSITE" id="PS50109"/>
    </source>
</evidence>
<evidence type="ECO:0000256" key="15">
    <source>
        <dbReference type="SAM" id="SignalP"/>
    </source>
</evidence>
<dbReference type="SMART" id="SM00387">
    <property type="entry name" value="HATPase_c"/>
    <property type="match status" value="1"/>
</dbReference>
<dbReference type="SUPFAM" id="SSF46689">
    <property type="entry name" value="Homeodomain-like"/>
    <property type="match status" value="1"/>
</dbReference>
<evidence type="ECO:0000256" key="11">
    <source>
        <dbReference type="ARBA" id="ARBA00023163"/>
    </source>
</evidence>
<dbReference type="PROSITE" id="PS01124">
    <property type="entry name" value="HTH_ARAC_FAMILY_2"/>
    <property type="match status" value="1"/>
</dbReference>
<protein>
    <recommendedName>
        <fullName evidence="2">histidine kinase</fullName>
        <ecNumber evidence="2">2.7.13.3</ecNumber>
    </recommendedName>
</protein>
<dbReference type="Gene3D" id="6.10.250.850">
    <property type="match status" value="1"/>
</dbReference>
<evidence type="ECO:0000256" key="5">
    <source>
        <dbReference type="ARBA" id="ARBA00022741"/>
    </source>
</evidence>
<keyword evidence="3 12" id="KW-0597">Phosphoprotein</keyword>
<gene>
    <name evidence="19" type="ORF">NW209_07435</name>
</gene>
<dbReference type="InterPro" id="IPR009057">
    <property type="entry name" value="Homeodomain-like_sf"/>
</dbReference>
<dbReference type="Pfam" id="PF02518">
    <property type="entry name" value="HATPase_c"/>
    <property type="match status" value="1"/>
</dbReference>
<feature type="signal peptide" evidence="15">
    <location>
        <begin position="1"/>
        <end position="21"/>
    </location>
</feature>
<dbReference type="InterPro" id="IPR004358">
    <property type="entry name" value="Sig_transdc_His_kin-like_C"/>
</dbReference>
<sequence length="922" mass="104253">MKHKIFILFFLGLFLCLSFSACESEQSVWRIGVSQCSDDAWRTQLNREIEREALFYPGVSLEFKSAHDDSQQQIKDIETLVNDGVDLLVVAPNEVSAITPIIEKIYQKGIPVVLVDRKIDSESYTAYVGADNYEMGYQIGQYIVNRLGGQGNVVELTGLSDSSPAMERHRGLKEALTESGHVNLLATVDAGWRLQDAEQVFDSVLTCYPEINLVFAQNDRMGVGARNVAVRRNRSKDMLFVGVDALPGKGHGVELVSDGLFDATFIYPTGGDCVMQVAMRILQHKPYERMNLLSTALVNRENARIMLMQTQHIETLDGKIELLDKQLDEFLLRYSSQRMFLLACVVILILVCVLLVFVVRAFWTKKRMNAELSARKTQLEEQRDQLIELSRKLEEVTHAKLAFFTSVSHDFRTPLTLIADPVEQLKQSASLSKNDRYLLDLIEKNVTVLLRLINQTLDFRKFENGKLELHLSSFNLAQGLKDWTEAFRTLSYRKHIHFTVDVQEEANGKLYDVVADPEMMERITYNLLSNAFKFTADNGEIAVRLSAFRKDEKPWIRLEVADTGIGMPEEQLTHIFESFYQVDVHDSGSGIGLALVKAFVEMHHGKIRVDSKEHKGTTFIIDLPSEQEGVLNPQEKRANLLNNLKEGAVLAADQSEVHIVHEEVTPIPDKEKETVLIIEDNADVRQYIRMLLSGKYNILEAANGQEGVQQATKHVPDVIVCDVMMPVMDGLECCRILKSELQTSHIPVLMLTAYTLEEQKIKGYECGADSYISKPFSANLLKVRLHNLLENHRRVQNFFADKPAVQKEGLNQVDQGFISKLRQLIDEELGNSEVSVEDLGASLGLGRVQLYRKTKALTGYSPNELLRIARLKKAALLLSTSEKTISEVTYEVGFTSPSYFTKCYKEYFGESPTDFLKRKSNS</sequence>
<keyword evidence="15" id="KW-0732">Signal</keyword>
<dbReference type="InterPro" id="IPR003594">
    <property type="entry name" value="HATPase_dom"/>
</dbReference>
<dbReference type="Gene3D" id="3.30.565.10">
    <property type="entry name" value="Histidine kinase-like ATPase, C-terminal domain"/>
    <property type="match status" value="1"/>
</dbReference>
<dbReference type="AlphaFoldDB" id="A0AAW5MZS0"/>
<evidence type="ECO:0000256" key="13">
    <source>
        <dbReference type="SAM" id="Coils"/>
    </source>
</evidence>
<dbReference type="InterPro" id="IPR025997">
    <property type="entry name" value="SBP_2_dom"/>
</dbReference>
<keyword evidence="8" id="KW-0902">Two-component regulatory system</keyword>
<keyword evidence="13" id="KW-0175">Coiled coil</keyword>
<keyword evidence="6" id="KW-0418">Kinase</keyword>
<evidence type="ECO:0000259" key="18">
    <source>
        <dbReference type="PROSITE" id="PS50110"/>
    </source>
</evidence>
<feature type="domain" description="HTH araC/xylS-type" evidence="16">
    <location>
        <begin position="819"/>
        <end position="918"/>
    </location>
</feature>
<dbReference type="PROSITE" id="PS50109">
    <property type="entry name" value="HIS_KIN"/>
    <property type="match status" value="1"/>
</dbReference>
<feature type="transmembrane region" description="Helical" evidence="14">
    <location>
        <begin position="339"/>
        <end position="363"/>
    </location>
</feature>
<evidence type="ECO:0000259" key="16">
    <source>
        <dbReference type="PROSITE" id="PS01124"/>
    </source>
</evidence>
<organism evidence="19 20">
    <name type="scientific">Phocaeicola barnesiae</name>
    <dbReference type="NCBI Taxonomy" id="376804"/>
    <lineage>
        <taxon>Bacteria</taxon>
        <taxon>Pseudomonadati</taxon>
        <taxon>Bacteroidota</taxon>
        <taxon>Bacteroidia</taxon>
        <taxon>Bacteroidales</taxon>
        <taxon>Bacteroidaceae</taxon>
        <taxon>Phocaeicola</taxon>
    </lineage>
</organism>
<dbReference type="PANTHER" id="PTHR43547:SF2">
    <property type="entry name" value="HYBRID SIGNAL TRANSDUCTION HISTIDINE KINASE C"/>
    <property type="match status" value="1"/>
</dbReference>
<evidence type="ECO:0000256" key="6">
    <source>
        <dbReference type="ARBA" id="ARBA00022777"/>
    </source>
</evidence>
<feature type="domain" description="Response regulatory" evidence="18">
    <location>
        <begin position="674"/>
        <end position="789"/>
    </location>
</feature>
<reference evidence="19 20" key="1">
    <citation type="submission" date="2022-08" db="EMBL/GenBank/DDBJ databases">
        <authorList>
            <person name="Zeman M."/>
            <person name="Kubasova T."/>
        </authorList>
    </citation>
    <scope>NUCLEOTIDE SEQUENCE [LARGE SCALE GENOMIC DNA]</scope>
    <source>
        <strain evidence="19 20">ET62</strain>
    </source>
</reference>
<dbReference type="Proteomes" id="UP001204579">
    <property type="component" value="Unassembled WGS sequence"/>
</dbReference>
<evidence type="ECO:0000313" key="20">
    <source>
        <dbReference type="Proteomes" id="UP001204579"/>
    </source>
</evidence>
<dbReference type="Pfam" id="PF00072">
    <property type="entry name" value="Response_reg"/>
    <property type="match status" value="1"/>
</dbReference>
<dbReference type="PRINTS" id="PR00344">
    <property type="entry name" value="BCTRLSENSOR"/>
</dbReference>
<feature type="domain" description="Histidine kinase" evidence="17">
    <location>
        <begin position="406"/>
        <end position="627"/>
    </location>
</feature>
<keyword evidence="11" id="KW-0804">Transcription</keyword>
<dbReference type="FunFam" id="3.40.50.2300:FF:000138">
    <property type="entry name" value="Two-component system sensor histidine kinase/response regulator"/>
    <property type="match status" value="1"/>
</dbReference>
<dbReference type="RefSeq" id="WP_258335686.1">
    <property type="nucleotide sequence ID" value="NZ_JANRHJ010000007.1"/>
</dbReference>
<dbReference type="InterPro" id="IPR028082">
    <property type="entry name" value="Peripla_BP_I"/>
</dbReference>
<name>A0AAW5MZS0_9BACT</name>
<dbReference type="CDD" id="cd06308">
    <property type="entry name" value="PBP1_sensor_kinase-like"/>
    <property type="match status" value="1"/>
</dbReference>
<keyword evidence="9" id="KW-0805">Transcription regulation</keyword>
<dbReference type="InterPro" id="IPR001789">
    <property type="entry name" value="Sig_transdc_resp-reg_receiver"/>
</dbReference>
<evidence type="ECO:0000313" key="19">
    <source>
        <dbReference type="EMBL" id="MCR8873843.1"/>
    </source>
</evidence>
<dbReference type="PROSITE" id="PS51257">
    <property type="entry name" value="PROKAR_LIPOPROTEIN"/>
    <property type="match status" value="1"/>
</dbReference>
<dbReference type="SMART" id="SM00448">
    <property type="entry name" value="REC"/>
    <property type="match status" value="1"/>
</dbReference>
<dbReference type="Gene3D" id="1.10.10.60">
    <property type="entry name" value="Homeodomain-like"/>
    <property type="match status" value="1"/>
</dbReference>
<dbReference type="FunFam" id="3.30.565.10:FF:000037">
    <property type="entry name" value="Hybrid sensor histidine kinase/response regulator"/>
    <property type="match status" value="1"/>
</dbReference>
<dbReference type="Pfam" id="PF13407">
    <property type="entry name" value="Peripla_BP_4"/>
    <property type="match status" value="1"/>
</dbReference>
<keyword evidence="20" id="KW-1185">Reference proteome</keyword>
<feature type="chain" id="PRO_5043531965" description="histidine kinase" evidence="15">
    <location>
        <begin position="22"/>
        <end position="922"/>
    </location>
</feature>
<dbReference type="GO" id="GO:0003700">
    <property type="term" value="F:DNA-binding transcription factor activity"/>
    <property type="evidence" value="ECO:0007669"/>
    <property type="project" value="InterPro"/>
</dbReference>
<evidence type="ECO:0000256" key="12">
    <source>
        <dbReference type="PROSITE-ProRule" id="PRU00169"/>
    </source>
</evidence>
<dbReference type="InterPro" id="IPR018060">
    <property type="entry name" value="HTH_AraC"/>
</dbReference>
<evidence type="ECO:0000256" key="9">
    <source>
        <dbReference type="ARBA" id="ARBA00023015"/>
    </source>
</evidence>
<dbReference type="Pfam" id="PF12833">
    <property type="entry name" value="HTH_18"/>
    <property type="match status" value="1"/>
</dbReference>
<dbReference type="SUPFAM" id="SSF55874">
    <property type="entry name" value="ATPase domain of HSP90 chaperone/DNA topoisomerase II/histidine kinase"/>
    <property type="match status" value="1"/>
</dbReference>
<dbReference type="SUPFAM" id="SSF47384">
    <property type="entry name" value="Homodimeric domain of signal transducing histidine kinase"/>
    <property type="match status" value="1"/>
</dbReference>
<dbReference type="InterPro" id="IPR011006">
    <property type="entry name" value="CheY-like_superfamily"/>
</dbReference>
<keyword evidence="5" id="KW-0547">Nucleotide-binding</keyword>
<keyword evidence="4" id="KW-0808">Transferase</keyword>
<keyword evidence="14" id="KW-0812">Transmembrane</keyword>
<dbReference type="EC" id="2.7.13.3" evidence="2"/>
<dbReference type="Pfam" id="PF00512">
    <property type="entry name" value="HisKA"/>
    <property type="match status" value="1"/>
</dbReference>
<evidence type="ECO:0000256" key="7">
    <source>
        <dbReference type="ARBA" id="ARBA00022840"/>
    </source>
</evidence>
<keyword evidence="14" id="KW-0472">Membrane</keyword>
<feature type="coiled-coil region" evidence="13">
    <location>
        <begin position="365"/>
        <end position="399"/>
    </location>
</feature>
<comment type="catalytic activity">
    <reaction evidence="1">
        <text>ATP + protein L-histidine = ADP + protein N-phospho-L-histidine.</text>
        <dbReference type="EC" id="2.7.13.3"/>
    </reaction>
</comment>
<dbReference type="SMART" id="SM00342">
    <property type="entry name" value="HTH_ARAC"/>
    <property type="match status" value="1"/>
</dbReference>
<keyword evidence="14" id="KW-1133">Transmembrane helix</keyword>
<dbReference type="GO" id="GO:0005524">
    <property type="term" value="F:ATP binding"/>
    <property type="evidence" value="ECO:0007669"/>
    <property type="project" value="UniProtKB-KW"/>
</dbReference>
<dbReference type="PROSITE" id="PS50110">
    <property type="entry name" value="RESPONSE_REGULATORY"/>
    <property type="match status" value="1"/>
</dbReference>
<dbReference type="CDD" id="cd00082">
    <property type="entry name" value="HisKA"/>
    <property type="match status" value="1"/>
</dbReference>
<dbReference type="InterPro" id="IPR018062">
    <property type="entry name" value="HTH_AraC-typ_CS"/>
</dbReference>
<dbReference type="SUPFAM" id="SSF52172">
    <property type="entry name" value="CheY-like"/>
    <property type="match status" value="1"/>
</dbReference>